<keyword evidence="4" id="KW-1185">Reference proteome</keyword>
<accession>A0ABR9T173</accession>
<comment type="caution">
    <text evidence="3">The sequence shown here is derived from an EMBL/GenBank/DDBJ whole genome shotgun (WGS) entry which is preliminary data.</text>
</comment>
<evidence type="ECO:0000256" key="1">
    <source>
        <dbReference type="SAM" id="MobiDB-lite"/>
    </source>
</evidence>
<sequence length="69" mass="7499">MKLSTLMLASLMTLASAAAFAEDGSERMKEYYNNFTFTQQSVHGTNEQTAAADGKTSKTSTTDQEQPKS</sequence>
<name>A0ABR9T173_9PSED</name>
<protein>
    <submittedName>
        <fullName evidence="3">Uncharacterized protein</fullName>
    </submittedName>
</protein>
<dbReference type="RefSeq" id="WP_122310258.1">
    <property type="nucleotide sequence ID" value="NZ_JADDUM010000296.1"/>
</dbReference>
<feature type="chain" id="PRO_5047170781" evidence="2">
    <location>
        <begin position="22"/>
        <end position="69"/>
    </location>
</feature>
<keyword evidence="2" id="KW-0732">Signal</keyword>
<reference evidence="3 4" key="1">
    <citation type="submission" date="2020-10" db="EMBL/GenBank/DDBJ databases">
        <title>The draft genomes of Cyclamen pathogen Pseudomonas sp.</title>
        <authorList>
            <person name="Fujikawa T."/>
            <person name="Sawada H."/>
        </authorList>
    </citation>
    <scope>NUCLEOTIDE SEQUENCE [LARGE SCALE GENOMIC DNA]</scope>
    <source>
        <strain evidence="3 4">MAFF 301449</strain>
    </source>
</reference>
<feature type="signal peptide" evidence="2">
    <location>
        <begin position="1"/>
        <end position="21"/>
    </location>
</feature>
<gene>
    <name evidence="3" type="ORF">IQK56_28790</name>
</gene>
<feature type="compositionally biased region" description="Polar residues" evidence="1">
    <location>
        <begin position="57"/>
        <end position="69"/>
    </location>
</feature>
<feature type="region of interest" description="Disordered" evidence="1">
    <location>
        <begin position="42"/>
        <end position="69"/>
    </location>
</feature>
<evidence type="ECO:0000313" key="3">
    <source>
        <dbReference type="EMBL" id="MBE8594579.1"/>
    </source>
</evidence>
<dbReference type="EMBL" id="JADDUM010000296">
    <property type="protein sequence ID" value="MBE8594579.1"/>
    <property type="molecule type" value="Genomic_DNA"/>
</dbReference>
<dbReference type="Proteomes" id="UP000613075">
    <property type="component" value="Unassembled WGS sequence"/>
</dbReference>
<evidence type="ECO:0000256" key="2">
    <source>
        <dbReference type="SAM" id="SignalP"/>
    </source>
</evidence>
<proteinExistence type="predicted"/>
<organism evidence="3 4">
    <name type="scientific">Pseudomonas cyclaminis</name>
    <dbReference type="NCBI Taxonomy" id="2781239"/>
    <lineage>
        <taxon>Bacteria</taxon>
        <taxon>Pseudomonadati</taxon>
        <taxon>Pseudomonadota</taxon>
        <taxon>Gammaproteobacteria</taxon>
        <taxon>Pseudomonadales</taxon>
        <taxon>Pseudomonadaceae</taxon>
        <taxon>Pseudomonas</taxon>
    </lineage>
</organism>
<evidence type="ECO:0000313" key="4">
    <source>
        <dbReference type="Proteomes" id="UP000613075"/>
    </source>
</evidence>